<dbReference type="EnsemblMetazoa" id="AATE020866-RA">
    <property type="protein sequence ID" value="AATE020866-PA.1"/>
    <property type="gene ID" value="AATE020866"/>
</dbReference>
<organism evidence="1">
    <name type="scientific">Anopheles atroparvus</name>
    <name type="common">European mosquito</name>
    <dbReference type="NCBI Taxonomy" id="41427"/>
    <lineage>
        <taxon>Eukaryota</taxon>
        <taxon>Metazoa</taxon>
        <taxon>Ecdysozoa</taxon>
        <taxon>Arthropoda</taxon>
        <taxon>Hexapoda</taxon>
        <taxon>Insecta</taxon>
        <taxon>Pterygota</taxon>
        <taxon>Neoptera</taxon>
        <taxon>Endopterygota</taxon>
        <taxon>Diptera</taxon>
        <taxon>Nematocera</taxon>
        <taxon>Culicoidea</taxon>
        <taxon>Culicidae</taxon>
        <taxon>Anophelinae</taxon>
        <taxon>Anopheles</taxon>
    </lineage>
</organism>
<sequence>MRKGVNTLRKGSKQAAPLTRKSPAGVHELGGVPESAGAYSDRLFNEGVSMQREDPQGIRFNKVTLDPLDPDGASEEGNEIGRFLDEVRSLLADHDDRRVDVAAGDPRHNAGVDHPQSLDAVDAQLRIDDGPWVVRRAHLGRAGHVVDRHRVLSDRAVPVLVGELGQMTAVRHLLAVEPSAEALHGLRLAKRNRRLDALAQHANVVRMREIVMVEQRIAQRVARLQPDEPTALRAQHHREHTEHVLNSSLSPCAFFTWSPPSDGVEALVSMNSMSGQSSVWFAYLVLMNPTASSPMLLVSGPSSVMAYRRAEFRFTSRFMMVEIGWSMRNTSPPTAM</sequence>
<name>A0A182JMJ5_ANOAO</name>
<accession>A0A182JMJ5</accession>
<proteinExistence type="predicted"/>
<dbReference type="AlphaFoldDB" id="A0A182JMJ5"/>
<dbReference type="VEuPathDB" id="VectorBase:AATE020866"/>
<protein>
    <submittedName>
        <fullName evidence="1">Uncharacterized protein</fullName>
    </submittedName>
</protein>
<evidence type="ECO:0000313" key="1">
    <source>
        <dbReference type="EnsemblMetazoa" id="AATE020866-PA.1"/>
    </source>
</evidence>
<reference evidence="1" key="1">
    <citation type="submission" date="2022-08" db="UniProtKB">
        <authorList>
            <consortium name="EnsemblMetazoa"/>
        </authorList>
    </citation>
    <scope>IDENTIFICATION</scope>
    <source>
        <strain evidence="1">EBRO</strain>
    </source>
</reference>